<gene>
    <name evidence="2" type="ORF">TTHERM_00648990</name>
</gene>
<dbReference type="HOGENOM" id="CLU_708817_0_0_1"/>
<organism evidence="2 3">
    <name type="scientific">Tetrahymena thermophila (strain SB210)</name>
    <dbReference type="NCBI Taxonomy" id="312017"/>
    <lineage>
        <taxon>Eukaryota</taxon>
        <taxon>Sar</taxon>
        <taxon>Alveolata</taxon>
        <taxon>Ciliophora</taxon>
        <taxon>Intramacronucleata</taxon>
        <taxon>Oligohymenophorea</taxon>
        <taxon>Hymenostomatida</taxon>
        <taxon>Tetrahymenina</taxon>
        <taxon>Tetrahymenidae</taxon>
        <taxon>Tetrahymena</taxon>
    </lineage>
</organism>
<reference evidence="3" key="1">
    <citation type="journal article" date="2006" name="PLoS Biol.">
        <title>Macronuclear genome sequence of the ciliate Tetrahymena thermophila, a model eukaryote.</title>
        <authorList>
            <person name="Eisen J.A."/>
            <person name="Coyne R.S."/>
            <person name="Wu M."/>
            <person name="Wu D."/>
            <person name="Thiagarajan M."/>
            <person name="Wortman J.R."/>
            <person name="Badger J.H."/>
            <person name="Ren Q."/>
            <person name="Amedeo P."/>
            <person name="Jones K.M."/>
            <person name="Tallon L.J."/>
            <person name="Delcher A.L."/>
            <person name="Salzberg S.L."/>
            <person name="Silva J.C."/>
            <person name="Haas B.J."/>
            <person name="Majoros W.H."/>
            <person name="Farzad M."/>
            <person name="Carlton J.M."/>
            <person name="Smith R.K. Jr."/>
            <person name="Garg J."/>
            <person name="Pearlman R.E."/>
            <person name="Karrer K.M."/>
            <person name="Sun L."/>
            <person name="Manning G."/>
            <person name="Elde N.C."/>
            <person name="Turkewitz A.P."/>
            <person name="Asai D.J."/>
            <person name="Wilkes D.E."/>
            <person name="Wang Y."/>
            <person name="Cai H."/>
            <person name="Collins K."/>
            <person name="Stewart B.A."/>
            <person name="Lee S.R."/>
            <person name="Wilamowska K."/>
            <person name="Weinberg Z."/>
            <person name="Ruzzo W.L."/>
            <person name="Wloga D."/>
            <person name="Gaertig J."/>
            <person name="Frankel J."/>
            <person name="Tsao C.-C."/>
            <person name="Gorovsky M.A."/>
            <person name="Keeling P.J."/>
            <person name="Waller R.F."/>
            <person name="Patron N.J."/>
            <person name="Cherry J.M."/>
            <person name="Stover N.A."/>
            <person name="Krieger C.J."/>
            <person name="del Toro C."/>
            <person name="Ryder H.F."/>
            <person name="Williamson S.C."/>
            <person name="Barbeau R.A."/>
            <person name="Hamilton E.P."/>
            <person name="Orias E."/>
        </authorList>
    </citation>
    <scope>NUCLEOTIDE SEQUENCE [LARGE SCALE GENOMIC DNA]</scope>
    <source>
        <strain evidence="3">SB210</strain>
    </source>
</reference>
<dbReference type="Proteomes" id="UP000009168">
    <property type="component" value="Unassembled WGS sequence"/>
</dbReference>
<dbReference type="RefSeq" id="XP_001032293.1">
    <property type="nucleotide sequence ID" value="XM_001032293.1"/>
</dbReference>
<keyword evidence="3" id="KW-1185">Reference proteome</keyword>
<sequence length="390" mass="45967">MSNDCEDDFGLFEMEMQPFEPPSQGFFGELENLALQERRKKQQEELLKEERRKASILVKKPLVAVPRNQIECETTFFLYGEIFVSANYQDDLQCINERSRLNQFCKPVLRQEYKKRLKLIEQQLGTSLIGLNNYEGVLKLLLSKGDNLLYEVVHWLQQQKNSFLKYRQNLSRIQSEQIQLGKYEEYIQFCNKRFEASLEICYNFLEQISPCCYYDFKIGRINYESLNFEIINSGVSESFLALLGTTVESFSQITQRRGRTILFTAKSRIDILIAELKAMSVDGCSCPEPVDIEILSFDGFKIPCKAVYKHIHPNPHLHILKYDEVLIVREYVVPENIISQIMYIRNKRSKHPEQIIYEDYTDLISDDFQYSVESQLFLEKYYPHLAKKYN</sequence>
<keyword evidence="1" id="KW-0175">Coiled coil</keyword>
<dbReference type="InParanoid" id="I7M683"/>
<dbReference type="EMBL" id="GG662698">
    <property type="protein sequence ID" value="EAR84630.1"/>
    <property type="molecule type" value="Genomic_DNA"/>
</dbReference>
<dbReference type="GeneID" id="7841636"/>
<accession>I7M683</accession>
<feature type="coiled-coil region" evidence="1">
    <location>
        <begin position="30"/>
        <end position="60"/>
    </location>
</feature>
<evidence type="ECO:0000313" key="3">
    <source>
        <dbReference type="Proteomes" id="UP000009168"/>
    </source>
</evidence>
<name>I7M683_TETTS</name>
<dbReference type="KEGG" id="tet:TTHERM_00648990"/>
<proteinExistence type="predicted"/>
<evidence type="ECO:0000256" key="1">
    <source>
        <dbReference type="SAM" id="Coils"/>
    </source>
</evidence>
<evidence type="ECO:0000313" key="2">
    <source>
        <dbReference type="EMBL" id="EAR84630.1"/>
    </source>
</evidence>
<dbReference type="AlphaFoldDB" id="I7M683"/>
<protein>
    <submittedName>
        <fullName evidence="2">Uncharacterized protein</fullName>
    </submittedName>
</protein>